<dbReference type="EMBL" id="DVMU01000143">
    <property type="protein sequence ID" value="HIU34177.1"/>
    <property type="molecule type" value="Genomic_DNA"/>
</dbReference>
<sequence>MAIDAHQHPLFFRDFCADAQIASLRREQQAYYKMGVQDVRRVIEQNRINGVEKSILLPHDFSHFQNDRISNDAMRQLVDRSEGAFYGFAAVDPNRDDAPAELERAFGELGLSGLKLHLAKQKIAPSHMRVLALMEICQRYNKPVVFHAGISWQPDATAQYARPVFYEPIAVEFPKLRFSLAHMGFPWVTETAALLAKYPNMYADLAALYFDSTDEFFHYLFDRAMDYTWLDRGIRHQVLFGTNSPRWGAKRALAAIRRLPLREETVECITGRNALEFLGEEEVNWLD</sequence>
<dbReference type="SUPFAM" id="SSF51556">
    <property type="entry name" value="Metallo-dependent hydrolases"/>
    <property type="match status" value="1"/>
</dbReference>
<evidence type="ECO:0000259" key="2">
    <source>
        <dbReference type="Pfam" id="PF04909"/>
    </source>
</evidence>
<dbReference type="AlphaFoldDB" id="A0A9D1IDI2"/>
<gene>
    <name evidence="3" type="ORF">IAB02_06400</name>
</gene>
<evidence type="ECO:0000313" key="4">
    <source>
        <dbReference type="Proteomes" id="UP000824072"/>
    </source>
</evidence>
<dbReference type="Proteomes" id="UP000824072">
    <property type="component" value="Unassembled WGS sequence"/>
</dbReference>
<evidence type="ECO:0000256" key="1">
    <source>
        <dbReference type="ARBA" id="ARBA00023239"/>
    </source>
</evidence>
<evidence type="ECO:0000313" key="3">
    <source>
        <dbReference type="EMBL" id="HIU34177.1"/>
    </source>
</evidence>
<dbReference type="InterPro" id="IPR032465">
    <property type="entry name" value="ACMSD"/>
</dbReference>
<name>A0A9D1IDI2_9FIRM</name>
<dbReference type="InterPro" id="IPR006680">
    <property type="entry name" value="Amidohydro-rel"/>
</dbReference>
<accession>A0A9D1IDI2</accession>
<dbReference type="InterPro" id="IPR032466">
    <property type="entry name" value="Metal_Hydrolase"/>
</dbReference>
<reference evidence="3" key="2">
    <citation type="journal article" date="2021" name="PeerJ">
        <title>Extensive microbial diversity within the chicken gut microbiome revealed by metagenomics and culture.</title>
        <authorList>
            <person name="Gilroy R."/>
            <person name="Ravi A."/>
            <person name="Getino M."/>
            <person name="Pursley I."/>
            <person name="Horton D.L."/>
            <person name="Alikhan N.F."/>
            <person name="Baker D."/>
            <person name="Gharbi K."/>
            <person name="Hall N."/>
            <person name="Watson M."/>
            <person name="Adriaenssens E.M."/>
            <person name="Foster-Nyarko E."/>
            <person name="Jarju S."/>
            <person name="Secka A."/>
            <person name="Antonio M."/>
            <person name="Oren A."/>
            <person name="Chaudhuri R.R."/>
            <person name="La Ragione R."/>
            <person name="Hildebrand F."/>
            <person name="Pallen M.J."/>
        </authorList>
    </citation>
    <scope>NUCLEOTIDE SEQUENCE</scope>
    <source>
        <strain evidence="3">ChiHcec3-11533</strain>
    </source>
</reference>
<comment type="caution">
    <text evidence="3">The sequence shown here is derived from an EMBL/GenBank/DDBJ whole genome shotgun (WGS) entry which is preliminary data.</text>
</comment>
<reference evidence="3" key="1">
    <citation type="submission" date="2020-10" db="EMBL/GenBank/DDBJ databases">
        <authorList>
            <person name="Gilroy R."/>
        </authorList>
    </citation>
    <scope>NUCLEOTIDE SEQUENCE</scope>
    <source>
        <strain evidence="3">ChiHcec3-11533</strain>
    </source>
</reference>
<protein>
    <submittedName>
        <fullName evidence="3">Amidohydrolase</fullName>
    </submittedName>
</protein>
<feature type="domain" description="Amidohydrolase-related" evidence="2">
    <location>
        <begin position="3"/>
        <end position="279"/>
    </location>
</feature>
<proteinExistence type="predicted"/>
<dbReference type="GO" id="GO:0016831">
    <property type="term" value="F:carboxy-lyase activity"/>
    <property type="evidence" value="ECO:0007669"/>
    <property type="project" value="InterPro"/>
</dbReference>
<dbReference type="Gene3D" id="3.20.20.140">
    <property type="entry name" value="Metal-dependent hydrolases"/>
    <property type="match status" value="1"/>
</dbReference>
<keyword evidence="1" id="KW-0456">Lyase</keyword>
<dbReference type="Pfam" id="PF04909">
    <property type="entry name" value="Amidohydro_2"/>
    <property type="match status" value="1"/>
</dbReference>
<organism evidence="3 4">
    <name type="scientific">Candidatus Pullichristensenella excrementigallinarum</name>
    <dbReference type="NCBI Taxonomy" id="2840907"/>
    <lineage>
        <taxon>Bacteria</taxon>
        <taxon>Bacillati</taxon>
        <taxon>Bacillota</taxon>
        <taxon>Clostridia</taxon>
        <taxon>Candidatus Pullichristensenella</taxon>
    </lineage>
</organism>
<dbReference type="PANTHER" id="PTHR21240:SF19">
    <property type="entry name" value="CATALYTIC_ HYDROLASE"/>
    <property type="match status" value="1"/>
</dbReference>
<dbReference type="PANTHER" id="PTHR21240">
    <property type="entry name" value="2-AMINO-3-CARBOXYLMUCONATE-6-SEMIALDEHYDE DECARBOXYLASE"/>
    <property type="match status" value="1"/>
</dbReference>
<dbReference type="GO" id="GO:0016787">
    <property type="term" value="F:hydrolase activity"/>
    <property type="evidence" value="ECO:0007669"/>
    <property type="project" value="InterPro"/>
</dbReference>